<dbReference type="InterPro" id="IPR050291">
    <property type="entry name" value="CDF_Transporter"/>
</dbReference>
<feature type="transmembrane region" description="Helical" evidence="8">
    <location>
        <begin position="163"/>
        <end position="181"/>
    </location>
</feature>
<dbReference type="SUPFAM" id="SSF160240">
    <property type="entry name" value="Cation efflux protein cytoplasmic domain-like"/>
    <property type="match status" value="1"/>
</dbReference>
<keyword evidence="3" id="KW-0813">Transport</keyword>
<evidence type="ECO:0000313" key="12">
    <source>
        <dbReference type="Proteomes" id="UP001626628"/>
    </source>
</evidence>
<feature type="domain" description="Cation efflux protein transmembrane" evidence="9">
    <location>
        <begin position="132"/>
        <end position="325"/>
    </location>
</feature>
<evidence type="ECO:0000256" key="5">
    <source>
        <dbReference type="ARBA" id="ARBA00022989"/>
    </source>
</evidence>
<gene>
    <name evidence="11" type="ORF">WAB15_22515</name>
</gene>
<dbReference type="PANTHER" id="PTHR43840">
    <property type="entry name" value="MITOCHONDRIAL METAL TRANSPORTER 1-RELATED"/>
    <property type="match status" value="1"/>
</dbReference>
<evidence type="ECO:0000256" key="4">
    <source>
        <dbReference type="ARBA" id="ARBA00022692"/>
    </source>
</evidence>
<dbReference type="PANTHER" id="PTHR43840:SF15">
    <property type="entry name" value="MITOCHONDRIAL METAL TRANSPORTER 1-RELATED"/>
    <property type="match status" value="1"/>
</dbReference>
<dbReference type="NCBIfam" id="TIGR01297">
    <property type="entry name" value="CDF"/>
    <property type="match status" value="1"/>
</dbReference>
<evidence type="ECO:0000256" key="3">
    <source>
        <dbReference type="ARBA" id="ARBA00022448"/>
    </source>
</evidence>
<evidence type="ECO:0000256" key="8">
    <source>
        <dbReference type="SAM" id="Phobius"/>
    </source>
</evidence>
<comment type="similarity">
    <text evidence="2">Belongs to the cation diffusion facilitator (CDF) transporter (TC 2.A.4) family.</text>
</comment>
<dbReference type="InterPro" id="IPR027469">
    <property type="entry name" value="Cation_efflux_TMD_sf"/>
</dbReference>
<feature type="transmembrane region" description="Helical" evidence="8">
    <location>
        <begin position="201"/>
        <end position="221"/>
    </location>
</feature>
<evidence type="ECO:0000256" key="7">
    <source>
        <dbReference type="SAM" id="MobiDB-lite"/>
    </source>
</evidence>
<evidence type="ECO:0000313" key="11">
    <source>
        <dbReference type="EMBL" id="WXK78542.1"/>
    </source>
</evidence>
<name>A0ABZ2QYC3_9ACTN</name>
<dbReference type="EMBL" id="CP147982">
    <property type="protein sequence ID" value="WXK78542.1"/>
    <property type="molecule type" value="Genomic_DNA"/>
</dbReference>
<proteinExistence type="inferred from homology"/>
<evidence type="ECO:0000256" key="1">
    <source>
        <dbReference type="ARBA" id="ARBA00004141"/>
    </source>
</evidence>
<dbReference type="Gene3D" id="3.30.70.1350">
    <property type="entry name" value="Cation efflux protein, cytoplasmic domain"/>
    <property type="match status" value="1"/>
</dbReference>
<dbReference type="InterPro" id="IPR002524">
    <property type="entry name" value="Cation_efflux"/>
</dbReference>
<keyword evidence="12" id="KW-1185">Reference proteome</keyword>
<dbReference type="Pfam" id="PF01545">
    <property type="entry name" value="Cation_efflux"/>
    <property type="match status" value="1"/>
</dbReference>
<evidence type="ECO:0000259" key="10">
    <source>
        <dbReference type="Pfam" id="PF16916"/>
    </source>
</evidence>
<protein>
    <submittedName>
        <fullName evidence="11">Cation diffusion facilitator family transporter</fullName>
    </submittedName>
</protein>
<feature type="compositionally biased region" description="Low complexity" evidence="7">
    <location>
        <begin position="69"/>
        <end position="85"/>
    </location>
</feature>
<reference evidence="11 12" key="1">
    <citation type="submission" date="2024-03" db="EMBL/GenBank/DDBJ databases">
        <title>The complete genome of Streptomyces sirii sp.nov.</title>
        <authorList>
            <person name="Zakalyukina Y.V."/>
            <person name="Belik A.R."/>
            <person name="Biryukov M.V."/>
            <person name="Baturina O.A."/>
            <person name="Kabilov M.R."/>
        </authorList>
    </citation>
    <scope>NUCLEOTIDE SEQUENCE [LARGE SCALE GENOMIC DNA]</scope>
    <source>
        <strain evidence="11 12">BP-8</strain>
    </source>
</reference>
<feature type="transmembrane region" description="Helical" evidence="8">
    <location>
        <begin position="233"/>
        <end position="251"/>
    </location>
</feature>
<accession>A0ABZ2QYC3</accession>
<feature type="region of interest" description="Disordered" evidence="7">
    <location>
        <begin position="1"/>
        <end position="87"/>
    </location>
</feature>
<comment type="subcellular location">
    <subcellularLocation>
        <location evidence="1">Membrane</location>
        <topology evidence="1">Multi-pass membrane protein</topology>
    </subcellularLocation>
</comment>
<keyword evidence="4 8" id="KW-0812">Transmembrane</keyword>
<evidence type="ECO:0000256" key="2">
    <source>
        <dbReference type="ARBA" id="ARBA00008114"/>
    </source>
</evidence>
<dbReference type="InterPro" id="IPR058533">
    <property type="entry name" value="Cation_efflux_TM"/>
</dbReference>
<dbReference type="InterPro" id="IPR036837">
    <property type="entry name" value="Cation_efflux_CTD_sf"/>
</dbReference>
<feature type="domain" description="Cation efflux protein cytoplasmic" evidence="10">
    <location>
        <begin position="333"/>
        <end position="404"/>
    </location>
</feature>
<evidence type="ECO:0000259" key="9">
    <source>
        <dbReference type="Pfam" id="PF01545"/>
    </source>
</evidence>
<dbReference type="InterPro" id="IPR027470">
    <property type="entry name" value="Cation_efflux_CTD"/>
</dbReference>
<feature type="transmembrane region" description="Helical" evidence="8">
    <location>
        <begin position="300"/>
        <end position="317"/>
    </location>
</feature>
<dbReference type="Gene3D" id="1.20.1510.10">
    <property type="entry name" value="Cation efflux protein transmembrane domain"/>
    <property type="match status" value="1"/>
</dbReference>
<evidence type="ECO:0000256" key="6">
    <source>
        <dbReference type="ARBA" id="ARBA00023136"/>
    </source>
</evidence>
<organism evidence="11 12">
    <name type="scientific">Streptomyces sirii</name>
    <dbReference type="NCBI Taxonomy" id="3127701"/>
    <lineage>
        <taxon>Bacteria</taxon>
        <taxon>Bacillati</taxon>
        <taxon>Actinomycetota</taxon>
        <taxon>Actinomycetes</taxon>
        <taxon>Kitasatosporales</taxon>
        <taxon>Streptomycetaceae</taxon>
        <taxon>Streptomyces</taxon>
    </lineage>
</organism>
<dbReference type="RefSeq" id="WP_407287351.1">
    <property type="nucleotide sequence ID" value="NZ_CP147982.1"/>
</dbReference>
<dbReference type="Proteomes" id="UP001626628">
    <property type="component" value="Chromosome"/>
</dbReference>
<keyword evidence="6 8" id="KW-0472">Membrane</keyword>
<sequence>MAGNHSHAHGHDHPHSADPGHDQAPADRHTPADPHPVHHGHDHGTGPAPHQGHAAHDGHHHSHADHHGQAAPGAHAGHTAHGGHVAAHDHHRAGWWARLRHQFVHLVTPHSHEAMDKVDTAMEASREGMRTLWLSLGILGLTCAFQAVIVGMSGSVALLGDTIHNGADALTAVPLGIAFVLGRRAANRRYTYGYGRAEDLAGIAIVLTIAASSLLAGYEAVDRLLHPRDVTHLWAVALAALVGCVGNEWVARYRIRTGRRIGSAALVADGLHARTDGFTSLAVLFGAGGAALGWRLADPLIGLLITAAILMVLRDAAREVYRRLMDSVDPCFIDTAETALRTVDGVRGVGQVRMRWIGHTLRAEADIVVDSALTVVQAHALAVAAEHALIHAVPRLTAATVHTDHTTEGADPHAALAHHAAR</sequence>
<keyword evidence="5 8" id="KW-1133">Transmembrane helix</keyword>
<dbReference type="SUPFAM" id="SSF161111">
    <property type="entry name" value="Cation efflux protein transmembrane domain-like"/>
    <property type="match status" value="1"/>
</dbReference>
<dbReference type="Pfam" id="PF16916">
    <property type="entry name" value="ZT_dimer"/>
    <property type="match status" value="1"/>
</dbReference>
<feature type="compositionally biased region" description="Basic and acidic residues" evidence="7">
    <location>
        <begin position="9"/>
        <end position="36"/>
    </location>
</feature>
<feature type="transmembrane region" description="Helical" evidence="8">
    <location>
        <begin position="132"/>
        <end position="157"/>
    </location>
</feature>
<feature type="transmembrane region" description="Helical" evidence="8">
    <location>
        <begin position="277"/>
        <end position="294"/>
    </location>
</feature>